<dbReference type="Proteomes" id="UP000013190">
    <property type="component" value="Unassembled WGS sequence"/>
</dbReference>
<dbReference type="RefSeq" id="WP_004661767.1">
    <property type="nucleotide sequence ID" value="NZ_BMDV01000002.1"/>
</dbReference>
<dbReference type="EMBL" id="APOJ01000023">
    <property type="protein sequence ID" value="ENU27104.1"/>
    <property type="molecule type" value="Genomic_DNA"/>
</dbReference>
<gene>
    <name evidence="1" type="ORF">F992_01709</name>
</gene>
<protein>
    <submittedName>
        <fullName evidence="1">Uncharacterized protein</fullName>
    </submittedName>
</protein>
<reference evidence="1 2" key="2">
    <citation type="journal article" date="2016" name="Int. J. Syst. Evol. Microbiol.">
        <title>Taxonomy of haemolytic and/or proteolytic strains of the genus Acinetobacter with the proposal of Acinetobacter courvalinii sp. nov. (genomic species 14 sensu Bouvet &amp; Jeanjean), Acinetobacter dispersus sp. nov. (genomic species 17), Acinetobacter modestus sp. nov., Acinetobacter proteolyticus sp. nov. and Acinetobacter vivianii sp. nov.</title>
        <authorList>
            <person name="Nemec A."/>
            <person name="Radolfova-Krizova L."/>
            <person name="Maixnerova M."/>
            <person name="Vrestiakova E."/>
            <person name="Jezek P."/>
            <person name="Sedo O."/>
        </authorList>
    </citation>
    <scope>NUCLEOTIDE SEQUENCE [LARGE SCALE GENOMIC DNA]</scope>
    <source>
        <strain evidence="1 2">NIPH 236</strain>
    </source>
</reference>
<name>A0ABN0JNX8_9GAMM</name>
<evidence type="ECO:0000313" key="2">
    <source>
        <dbReference type="Proteomes" id="UP000013190"/>
    </source>
</evidence>
<proteinExistence type="predicted"/>
<comment type="caution">
    <text evidence="1">The sequence shown here is derived from an EMBL/GenBank/DDBJ whole genome shotgun (WGS) entry which is preliminary data.</text>
</comment>
<evidence type="ECO:0000313" key="1">
    <source>
        <dbReference type="EMBL" id="ENU27104.1"/>
    </source>
</evidence>
<organism evidence="1 2">
    <name type="scientific">Acinetobacter modestus</name>
    <dbReference type="NCBI Taxonomy" id="1776740"/>
    <lineage>
        <taxon>Bacteria</taxon>
        <taxon>Pseudomonadati</taxon>
        <taxon>Pseudomonadota</taxon>
        <taxon>Gammaproteobacteria</taxon>
        <taxon>Moraxellales</taxon>
        <taxon>Moraxellaceae</taxon>
        <taxon>Acinetobacter</taxon>
    </lineage>
</organism>
<sequence length="58" mass="6770">MSLFDALSLPVSFEADYYASDAWDERKKEIEIEAQRHNALFKLGNEVIKCFNNMSARR</sequence>
<dbReference type="GeneID" id="92836992"/>
<accession>A0ABN0JNX8</accession>
<keyword evidence="2" id="KW-1185">Reference proteome</keyword>
<reference evidence="2" key="1">
    <citation type="submission" date="2013-02" db="EMBL/GenBank/DDBJ databases">
        <title>The Genome Sequence of Acinetobacter sp. NIPH 236.</title>
        <authorList>
            <consortium name="The Broad Institute Genome Sequencing Platform"/>
            <consortium name="The Broad Institute Genome Sequencing Center for Infectious Disease"/>
            <person name="Cerqueira G."/>
            <person name="Feldgarden M."/>
            <person name="Courvalin P."/>
            <person name="Perichon B."/>
            <person name="Grillot-Courvalin C."/>
            <person name="Clermont D."/>
            <person name="Rocha E."/>
            <person name="Yoon E.-J."/>
            <person name="Nemec A."/>
            <person name="Walker B."/>
            <person name="Young S.K."/>
            <person name="Zeng Q."/>
            <person name="Gargeya S."/>
            <person name="Fitzgerald M."/>
            <person name="Haas B."/>
            <person name="Abouelleil A."/>
            <person name="Alvarado L."/>
            <person name="Arachchi H.M."/>
            <person name="Berlin A.M."/>
            <person name="Chapman S.B."/>
            <person name="Dewar J."/>
            <person name="Goldberg J."/>
            <person name="Griggs A."/>
            <person name="Gujja S."/>
            <person name="Hansen M."/>
            <person name="Howarth C."/>
            <person name="Imamovic A."/>
            <person name="Larimer J."/>
            <person name="McCowan C."/>
            <person name="Murphy C."/>
            <person name="Neiman D."/>
            <person name="Pearson M."/>
            <person name="Priest M."/>
            <person name="Roberts A."/>
            <person name="Saif S."/>
            <person name="Shea T."/>
            <person name="Sisk P."/>
            <person name="Sykes S."/>
            <person name="Wortman J."/>
            <person name="Nusbaum C."/>
            <person name="Birren B."/>
        </authorList>
    </citation>
    <scope>NUCLEOTIDE SEQUENCE [LARGE SCALE GENOMIC DNA]</scope>
    <source>
        <strain evidence="2">NIPH 236</strain>
    </source>
</reference>